<accession>A0A5K1I304</accession>
<evidence type="ECO:0000313" key="8">
    <source>
        <dbReference type="EMBL" id="VVZ94791.1"/>
    </source>
</evidence>
<dbReference type="Proteomes" id="UP000326725">
    <property type="component" value="Unassembled WGS sequence"/>
</dbReference>
<evidence type="ECO:0000256" key="4">
    <source>
        <dbReference type="ARBA" id="ARBA00023136"/>
    </source>
</evidence>
<dbReference type="PROSITE" id="PS51257">
    <property type="entry name" value="PROKAR_LIPOPROTEIN"/>
    <property type="match status" value="1"/>
</dbReference>
<dbReference type="GO" id="GO:0016020">
    <property type="term" value="C:membrane"/>
    <property type="evidence" value="ECO:0007669"/>
    <property type="project" value="InterPro"/>
</dbReference>
<dbReference type="AlphaFoldDB" id="A0A5K1I304"/>
<evidence type="ECO:0000256" key="1">
    <source>
        <dbReference type="ARBA" id="ARBA00010296"/>
    </source>
</evidence>
<dbReference type="EMBL" id="CABVOU010000024">
    <property type="protein sequence ID" value="VVZ94791.1"/>
    <property type="molecule type" value="Genomic_DNA"/>
</dbReference>
<feature type="signal peptide" evidence="7">
    <location>
        <begin position="1"/>
        <end position="20"/>
    </location>
</feature>
<keyword evidence="3 7" id="KW-0732">Signal</keyword>
<dbReference type="InterPro" id="IPR012556">
    <property type="entry name" value="Entericidin"/>
</dbReference>
<evidence type="ECO:0000256" key="3">
    <source>
        <dbReference type="ARBA" id="ARBA00022729"/>
    </source>
</evidence>
<protein>
    <submittedName>
        <fullName evidence="8">Entericidin B membrane lipoprotein</fullName>
    </submittedName>
</protein>
<evidence type="ECO:0000313" key="9">
    <source>
        <dbReference type="Proteomes" id="UP000326725"/>
    </source>
</evidence>
<evidence type="ECO:0000256" key="6">
    <source>
        <dbReference type="ARBA" id="ARBA00023288"/>
    </source>
</evidence>
<gene>
    <name evidence="8" type="ORF">HALO32_00851</name>
</gene>
<evidence type="ECO:0000256" key="5">
    <source>
        <dbReference type="ARBA" id="ARBA00023139"/>
    </source>
</evidence>
<sequence>MKKRTLSLILVSLFTFSLLSGCNTIRGAGEDVERGGEAVQDAAS</sequence>
<proteinExistence type="inferred from homology"/>
<dbReference type="RefSeq" id="WP_151442552.1">
    <property type="nucleotide sequence ID" value="NZ_CABVOU010000024.1"/>
</dbReference>
<dbReference type="Pfam" id="PF08085">
    <property type="entry name" value="Entericidin"/>
    <property type="match status" value="1"/>
</dbReference>
<feature type="chain" id="PRO_5023895375" evidence="7">
    <location>
        <begin position="21"/>
        <end position="44"/>
    </location>
</feature>
<comment type="similarity">
    <text evidence="1">Belongs to the EcnA/EcnB lipoprotein family.</text>
</comment>
<evidence type="ECO:0000256" key="2">
    <source>
        <dbReference type="ARBA" id="ARBA00022475"/>
    </source>
</evidence>
<reference evidence="8 9" key="1">
    <citation type="submission" date="2019-09" db="EMBL/GenBank/DDBJ databases">
        <authorList>
            <person name="Criscuolo A."/>
        </authorList>
    </citation>
    <scope>NUCLEOTIDE SEQUENCE [LARGE SCALE GENOMIC DNA]</scope>
    <source>
        <strain evidence="9">3(2)</strain>
    </source>
</reference>
<keyword evidence="6 8" id="KW-0449">Lipoprotein</keyword>
<keyword evidence="9" id="KW-1185">Reference proteome</keyword>
<keyword evidence="4" id="KW-0472">Membrane</keyword>
<evidence type="ECO:0000256" key="7">
    <source>
        <dbReference type="SAM" id="SignalP"/>
    </source>
</evidence>
<keyword evidence="2" id="KW-1003">Cell membrane</keyword>
<organism evidence="8 9">
    <name type="scientific">Halomonas lysinitropha</name>
    <dbReference type="NCBI Taxonomy" id="2607506"/>
    <lineage>
        <taxon>Bacteria</taxon>
        <taxon>Pseudomonadati</taxon>
        <taxon>Pseudomonadota</taxon>
        <taxon>Gammaproteobacteria</taxon>
        <taxon>Oceanospirillales</taxon>
        <taxon>Halomonadaceae</taxon>
        <taxon>Halomonas</taxon>
    </lineage>
</organism>
<name>A0A5K1I304_9GAMM</name>
<keyword evidence="5" id="KW-0564">Palmitate</keyword>
<dbReference type="GO" id="GO:0009636">
    <property type="term" value="P:response to toxic substance"/>
    <property type="evidence" value="ECO:0007669"/>
    <property type="project" value="InterPro"/>
</dbReference>